<dbReference type="SUPFAM" id="SSF158446">
    <property type="entry name" value="IVS-encoded protein-like"/>
    <property type="match status" value="1"/>
</dbReference>
<dbReference type="EMBL" id="CP045997">
    <property type="protein sequence ID" value="QHW00439.1"/>
    <property type="molecule type" value="Genomic_DNA"/>
</dbReference>
<dbReference type="NCBIfam" id="TIGR02436">
    <property type="entry name" value="four helix bundle protein"/>
    <property type="match status" value="1"/>
</dbReference>
<dbReference type="PANTHER" id="PTHR38471">
    <property type="entry name" value="FOUR HELIX BUNDLE PROTEIN"/>
    <property type="match status" value="1"/>
</dbReference>
<dbReference type="PANTHER" id="PTHR38471:SF2">
    <property type="entry name" value="FOUR HELIX BUNDLE PROTEIN"/>
    <property type="match status" value="1"/>
</dbReference>
<name>A0A6P1W791_9BACT</name>
<dbReference type="RefSeq" id="WP_162390830.1">
    <property type="nucleotide sequence ID" value="NZ_CP045997.1"/>
</dbReference>
<proteinExistence type="predicted"/>
<dbReference type="Proteomes" id="UP000464577">
    <property type="component" value="Chromosome"/>
</dbReference>
<organism evidence="1 2">
    <name type="scientific">Spirosoma endbachense</name>
    <dbReference type="NCBI Taxonomy" id="2666025"/>
    <lineage>
        <taxon>Bacteria</taxon>
        <taxon>Pseudomonadati</taxon>
        <taxon>Bacteroidota</taxon>
        <taxon>Cytophagia</taxon>
        <taxon>Cytophagales</taxon>
        <taxon>Cytophagaceae</taxon>
        <taxon>Spirosoma</taxon>
    </lineage>
</organism>
<dbReference type="Pfam" id="PF05635">
    <property type="entry name" value="23S_rRNA_IVP"/>
    <property type="match status" value="1"/>
</dbReference>
<keyword evidence="2" id="KW-1185">Reference proteome</keyword>
<sequence>MAYQNFTDLDVYKECRQFRMAISLLVKARFPPDEKFRLADQILRSSRSITANIAEGHGRYYYKENIRFCRISRASLFETLEHLITAFDEKYISDEQLVDYKAKVDLCGRLLNGYINFLKKQQKPREEDG</sequence>
<dbReference type="InterPro" id="IPR012657">
    <property type="entry name" value="23S_rRNA-intervening_sequence"/>
</dbReference>
<gene>
    <name evidence="1" type="ORF">GJR95_37845</name>
</gene>
<dbReference type="CDD" id="cd16377">
    <property type="entry name" value="23S_rRNA_IVP_like"/>
    <property type="match status" value="1"/>
</dbReference>
<evidence type="ECO:0000313" key="1">
    <source>
        <dbReference type="EMBL" id="QHW00439.1"/>
    </source>
</evidence>
<dbReference type="AlphaFoldDB" id="A0A6P1W791"/>
<evidence type="ECO:0000313" key="2">
    <source>
        <dbReference type="Proteomes" id="UP000464577"/>
    </source>
</evidence>
<dbReference type="KEGG" id="senf:GJR95_37845"/>
<dbReference type="Gene3D" id="1.20.1440.60">
    <property type="entry name" value="23S rRNA-intervening sequence"/>
    <property type="match status" value="1"/>
</dbReference>
<accession>A0A6P1W791</accession>
<reference evidence="1 2" key="1">
    <citation type="submission" date="2019-11" db="EMBL/GenBank/DDBJ databases">
        <title>Spirosoma endbachense sp. nov., isolated from a natural salt meadow.</title>
        <authorList>
            <person name="Rojas J."/>
            <person name="Ambika Manirajan B."/>
            <person name="Ratering S."/>
            <person name="Suarez C."/>
            <person name="Geissler-Plaum R."/>
            <person name="Schnell S."/>
        </authorList>
    </citation>
    <scope>NUCLEOTIDE SEQUENCE [LARGE SCALE GENOMIC DNA]</scope>
    <source>
        <strain evidence="1 2">I-24</strain>
    </source>
</reference>
<dbReference type="InterPro" id="IPR036583">
    <property type="entry name" value="23S_rRNA_IVS_sf"/>
</dbReference>
<protein>
    <submittedName>
        <fullName evidence="1">Four helix bundle protein</fullName>
    </submittedName>
</protein>